<keyword evidence="1" id="KW-1133">Transmembrane helix</keyword>
<protein>
    <submittedName>
        <fullName evidence="2">Putative secreted protein</fullName>
    </submittedName>
</protein>
<sequence>MFIELPFGPYFIYLKLCTMPLQGALILMVLLQSHFTQGAQSASQPRGPACSINTVKLHYEVNVKSI</sequence>
<name>A0A023G0U2_AMBTT</name>
<organism evidence="2">
    <name type="scientific">Amblyomma triste</name>
    <name type="common">Neotropical tick</name>
    <dbReference type="NCBI Taxonomy" id="251400"/>
    <lineage>
        <taxon>Eukaryota</taxon>
        <taxon>Metazoa</taxon>
        <taxon>Ecdysozoa</taxon>
        <taxon>Arthropoda</taxon>
        <taxon>Chelicerata</taxon>
        <taxon>Arachnida</taxon>
        <taxon>Acari</taxon>
        <taxon>Parasitiformes</taxon>
        <taxon>Ixodida</taxon>
        <taxon>Ixodoidea</taxon>
        <taxon>Ixodidae</taxon>
        <taxon>Amblyomminae</taxon>
        <taxon>Amblyomma</taxon>
    </lineage>
</organism>
<reference evidence="2" key="1">
    <citation type="submission" date="2014-03" db="EMBL/GenBank/DDBJ databases">
        <title>The sialotranscriptome of Amblyomma triste, Amblyomma parvum and Amblyomma cajennense ticks, uncovered by 454-based RNA-seq.</title>
        <authorList>
            <person name="Garcia G.R."/>
            <person name="Gardinassi L.G."/>
            <person name="Ribeiro J.M."/>
            <person name="Anatriello E."/>
            <person name="Ferreira B.R."/>
            <person name="Moreira H.N."/>
            <person name="Mafra C."/>
            <person name="Olegario M.M."/>
            <person name="Szabo P.J."/>
            <person name="Miranda-Santos I.K."/>
            <person name="Maruyama S.R."/>
        </authorList>
    </citation>
    <scope>NUCLEOTIDE SEQUENCE</scope>
    <source>
        <strain evidence="2">Mato Grasso do Sul</strain>
        <tissue evidence="2">Salivary glands</tissue>
    </source>
</reference>
<keyword evidence="1" id="KW-0812">Transmembrane</keyword>
<proteinExistence type="evidence at transcript level"/>
<feature type="transmembrane region" description="Helical" evidence="1">
    <location>
        <begin position="12"/>
        <end position="31"/>
    </location>
</feature>
<keyword evidence="1" id="KW-0472">Membrane</keyword>
<evidence type="ECO:0000313" key="2">
    <source>
        <dbReference type="EMBL" id="JAC27329.1"/>
    </source>
</evidence>
<accession>A0A023G0U2</accession>
<dbReference type="EMBL" id="GBBM01008089">
    <property type="protein sequence ID" value="JAC27329.1"/>
    <property type="molecule type" value="mRNA"/>
</dbReference>
<evidence type="ECO:0000256" key="1">
    <source>
        <dbReference type="SAM" id="Phobius"/>
    </source>
</evidence>
<dbReference type="AlphaFoldDB" id="A0A023G0U2"/>